<dbReference type="Pfam" id="PF07686">
    <property type="entry name" value="V-set"/>
    <property type="match status" value="1"/>
</dbReference>
<keyword evidence="4 10" id="KW-1133">Transmembrane helix</keyword>
<evidence type="ECO:0000256" key="7">
    <source>
        <dbReference type="ARBA" id="ARBA00023180"/>
    </source>
</evidence>
<keyword evidence="2 10" id="KW-0812">Transmembrane</keyword>
<evidence type="ECO:0000313" key="12">
    <source>
        <dbReference type="EMBL" id="OCT91335.1"/>
    </source>
</evidence>
<keyword evidence="9" id="KW-0175">Coiled coil</keyword>
<dbReference type="InterPro" id="IPR003599">
    <property type="entry name" value="Ig_sub"/>
</dbReference>
<evidence type="ECO:0000256" key="6">
    <source>
        <dbReference type="ARBA" id="ARBA00023157"/>
    </source>
</evidence>
<dbReference type="GO" id="GO:0030424">
    <property type="term" value="C:axon"/>
    <property type="evidence" value="ECO:0007669"/>
    <property type="project" value="TreeGrafter"/>
</dbReference>
<comment type="subcellular location">
    <subcellularLocation>
        <location evidence="1">Membrane</location>
        <topology evidence="1">Single-pass membrane protein</topology>
    </subcellularLocation>
</comment>
<evidence type="ECO:0000256" key="8">
    <source>
        <dbReference type="ARBA" id="ARBA00023319"/>
    </source>
</evidence>
<evidence type="ECO:0000256" key="5">
    <source>
        <dbReference type="ARBA" id="ARBA00023136"/>
    </source>
</evidence>
<feature type="transmembrane region" description="Helical" evidence="10">
    <location>
        <begin position="233"/>
        <end position="252"/>
    </location>
</feature>
<dbReference type="GO" id="GO:0098632">
    <property type="term" value="F:cell-cell adhesion mediator activity"/>
    <property type="evidence" value="ECO:0007669"/>
    <property type="project" value="InterPro"/>
</dbReference>
<dbReference type="PANTHER" id="PTHR46841">
    <property type="entry name" value="OX-2 MEMBRANE GLYCOPROTEIN"/>
    <property type="match status" value="1"/>
</dbReference>
<keyword evidence="8" id="KW-0393">Immunoglobulin domain</keyword>
<dbReference type="SUPFAM" id="SSF48726">
    <property type="entry name" value="Immunoglobulin"/>
    <property type="match status" value="2"/>
</dbReference>
<keyword evidence="7" id="KW-0325">Glycoprotein</keyword>
<dbReference type="InterPro" id="IPR036179">
    <property type="entry name" value="Ig-like_dom_sf"/>
</dbReference>
<dbReference type="GO" id="GO:0150079">
    <property type="term" value="P:negative regulation of neuroinflammatory response"/>
    <property type="evidence" value="ECO:0007669"/>
    <property type="project" value="TreeGrafter"/>
</dbReference>
<dbReference type="GO" id="GO:0009986">
    <property type="term" value="C:cell surface"/>
    <property type="evidence" value="ECO:0007669"/>
    <property type="project" value="TreeGrafter"/>
</dbReference>
<evidence type="ECO:0000313" key="13">
    <source>
        <dbReference type="Proteomes" id="UP000694892"/>
    </source>
</evidence>
<feature type="coiled-coil region" evidence="9">
    <location>
        <begin position="314"/>
        <end position="367"/>
    </location>
</feature>
<dbReference type="InterPro" id="IPR007110">
    <property type="entry name" value="Ig-like_dom"/>
</dbReference>
<feature type="domain" description="Ig-like" evidence="11">
    <location>
        <begin position="128"/>
        <end position="212"/>
    </location>
</feature>
<dbReference type="InterPro" id="IPR013162">
    <property type="entry name" value="CD80_C2-set"/>
</dbReference>
<keyword evidence="5 10" id="KW-0472">Membrane</keyword>
<dbReference type="InterPro" id="IPR013783">
    <property type="entry name" value="Ig-like_fold"/>
</dbReference>
<sequence>MQIRAGSQVLCSADKSTAPVGGSVTMQCRLNLNSAKPDVLQVTWSKQSGEFAGTIATSSRSHGQRFLGPYSQREVRFSEETQDLSAITISSVTPGDRGCFQCIFNVYPLGASMGSVCLDITETRISDPKLDVNSSAEYHVISCSATGKPAPTITWNLTETPKKNPQNYSIIHPDQTVTVISNFTLATLRRMERINITCFVHHSALGSDIVLSKAIEDSDNHSFGKENTFTTNVAVLVIVVIIVTISLVFIIVHQRWKMCKYNQNNGIGTGNHQVKEKPKDQKCFRTFNPRNHTLLLNSQGDKIQTAADLITLTIQQLHTGQKELQQQIHVAEDEYKAKAGTASSATVQELDRNIEKLQQEILQLKLRKFRRLLNVGSGVLKDQSQVSEKDCIVIAGRQGAKCQKIAKGLLQGWAQVQMLLQGP</sequence>
<feature type="domain" description="Ig-like" evidence="11">
    <location>
        <begin position="7"/>
        <end position="102"/>
    </location>
</feature>
<dbReference type="AlphaFoldDB" id="A0A974DHU0"/>
<dbReference type="Pfam" id="PF08205">
    <property type="entry name" value="C2-set_2"/>
    <property type="match status" value="1"/>
</dbReference>
<keyword evidence="3" id="KW-0732">Signal</keyword>
<evidence type="ECO:0000256" key="10">
    <source>
        <dbReference type="SAM" id="Phobius"/>
    </source>
</evidence>
<gene>
    <name evidence="12" type="ORF">XELAEV_18014386mg</name>
</gene>
<accession>A0A974DHU0</accession>
<evidence type="ECO:0000256" key="2">
    <source>
        <dbReference type="ARBA" id="ARBA00022692"/>
    </source>
</evidence>
<evidence type="ECO:0000259" key="11">
    <source>
        <dbReference type="PROSITE" id="PS50835"/>
    </source>
</evidence>
<evidence type="ECO:0000256" key="9">
    <source>
        <dbReference type="SAM" id="Coils"/>
    </source>
</evidence>
<dbReference type="GO" id="GO:0034113">
    <property type="term" value="P:heterotypic cell-cell adhesion"/>
    <property type="evidence" value="ECO:0007669"/>
    <property type="project" value="TreeGrafter"/>
</dbReference>
<dbReference type="InterPro" id="IPR013106">
    <property type="entry name" value="Ig_V-set"/>
</dbReference>
<dbReference type="PANTHER" id="PTHR46841:SF7">
    <property type="entry name" value="IG-LIKE DOMAIN-CONTAINING PROTEIN"/>
    <property type="match status" value="1"/>
</dbReference>
<reference evidence="13" key="1">
    <citation type="journal article" date="2016" name="Nature">
        <title>Genome evolution in the allotetraploid frog Xenopus laevis.</title>
        <authorList>
            <person name="Session A.M."/>
            <person name="Uno Y."/>
            <person name="Kwon T."/>
            <person name="Chapman J.A."/>
            <person name="Toyoda A."/>
            <person name="Takahashi S."/>
            <person name="Fukui A."/>
            <person name="Hikosaka A."/>
            <person name="Suzuki A."/>
            <person name="Kondo M."/>
            <person name="van Heeringen S.J."/>
            <person name="Quigley I."/>
            <person name="Heinz S."/>
            <person name="Ogino H."/>
            <person name="Ochi H."/>
            <person name="Hellsten U."/>
            <person name="Lyons J.B."/>
            <person name="Simakov O."/>
            <person name="Putnam N."/>
            <person name="Stites J."/>
            <person name="Kuroki Y."/>
            <person name="Tanaka T."/>
            <person name="Michiue T."/>
            <person name="Watanabe M."/>
            <person name="Bogdanovic O."/>
            <person name="Lister R."/>
            <person name="Georgiou G."/>
            <person name="Paranjpe S.S."/>
            <person name="van Kruijsbergen I."/>
            <person name="Shu S."/>
            <person name="Carlson J."/>
            <person name="Kinoshita T."/>
            <person name="Ohta Y."/>
            <person name="Mawaribuchi S."/>
            <person name="Jenkins J."/>
            <person name="Grimwood J."/>
            <person name="Schmutz J."/>
            <person name="Mitros T."/>
            <person name="Mozaffari S.V."/>
            <person name="Suzuki Y."/>
            <person name="Haramoto Y."/>
            <person name="Yamamoto T.S."/>
            <person name="Takagi C."/>
            <person name="Heald R."/>
            <person name="Miller K."/>
            <person name="Haudenschild C."/>
            <person name="Kitzman J."/>
            <person name="Nakayama T."/>
            <person name="Izutsu Y."/>
            <person name="Robert J."/>
            <person name="Fortriede J."/>
            <person name="Burns K."/>
            <person name="Lotay V."/>
            <person name="Karimi K."/>
            <person name="Yasuoka Y."/>
            <person name="Dichmann D.S."/>
            <person name="Flajnik M.F."/>
            <person name="Houston D.W."/>
            <person name="Shendure J."/>
            <person name="DuPasquier L."/>
            <person name="Vize P.D."/>
            <person name="Zorn A.M."/>
            <person name="Ito M."/>
            <person name="Marcotte E.M."/>
            <person name="Wallingford J.B."/>
            <person name="Ito Y."/>
            <person name="Asashima M."/>
            <person name="Ueno N."/>
            <person name="Matsuda Y."/>
            <person name="Veenstra G.J."/>
            <person name="Fujiyama A."/>
            <person name="Harland R.M."/>
            <person name="Taira M."/>
            <person name="Rokhsar D.S."/>
        </authorList>
    </citation>
    <scope>NUCLEOTIDE SEQUENCE [LARGE SCALE GENOMIC DNA]</scope>
    <source>
        <strain evidence="13">J</strain>
    </source>
</reference>
<evidence type="ECO:0000256" key="1">
    <source>
        <dbReference type="ARBA" id="ARBA00004167"/>
    </source>
</evidence>
<evidence type="ECO:0000256" key="4">
    <source>
        <dbReference type="ARBA" id="ARBA00022989"/>
    </source>
</evidence>
<dbReference type="EMBL" id="CM004469">
    <property type="protein sequence ID" value="OCT91335.1"/>
    <property type="molecule type" value="Genomic_DNA"/>
</dbReference>
<protein>
    <recommendedName>
        <fullName evidence="11">Ig-like domain-containing protein</fullName>
    </recommendedName>
</protein>
<dbReference type="GO" id="GO:0016020">
    <property type="term" value="C:membrane"/>
    <property type="evidence" value="ECO:0007669"/>
    <property type="project" value="UniProtKB-SubCell"/>
</dbReference>
<dbReference type="Gene3D" id="2.60.40.10">
    <property type="entry name" value="Immunoglobulins"/>
    <property type="match status" value="2"/>
</dbReference>
<organism evidence="12 13">
    <name type="scientific">Xenopus laevis</name>
    <name type="common">African clawed frog</name>
    <dbReference type="NCBI Taxonomy" id="8355"/>
    <lineage>
        <taxon>Eukaryota</taxon>
        <taxon>Metazoa</taxon>
        <taxon>Chordata</taxon>
        <taxon>Craniata</taxon>
        <taxon>Vertebrata</taxon>
        <taxon>Euteleostomi</taxon>
        <taxon>Amphibia</taxon>
        <taxon>Batrachia</taxon>
        <taxon>Anura</taxon>
        <taxon>Pipoidea</taxon>
        <taxon>Pipidae</taxon>
        <taxon>Xenopodinae</taxon>
        <taxon>Xenopus</taxon>
        <taxon>Xenopus</taxon>
    </lineage>
</organism>
<dbReference type="PROSITE" id="PS50835">
    <property type="entry name" value="IG_LIKE"/>
    <property type="match status" value="2"/>
</dbReference>
<name>A0A974DHU0_XENLA</name>
<proteinExistence type="predicted"/>
<dbReference type="GO" id="GO:0043025">
    <property type="term" value="C:neuronal cell body"/>
    <property type="evidence" value="ECO:0007669"/>
    <property type="project" value="TreeGrafter"/>
</dbReference>
<dbReference type="Proteomes" id="UP000694892">
    <property type="component" value="Chromosome 2S"/>
</dbReference>
<evidence type="ECO:0000256" key="3">
    <source>
        <dbReference type="ARBA" id="ARBA00022729"/>
    </source>
</evidence>
<dbReference type="SMART" id="SM00409">
    <property type="entry name" value="IG"/>
    <property type="match status" value="1"/>
</dbReference>
<keyword evidence="6" id="KW-1015">Disulfide bond</keyword>
<dbReference type="InterPro" id="IPR047164">
    <property type="entry name" value="OX2G-like"/>
</dbReference>